<dbReference type="PANTHER" id="PTHR44688">
    <property type="entry name" value="DNA-BINDING TRANSCRIPTIONAL ACTIVATOR DEVR_DOSR"/>
    <property type="match status" value="1"/>
</dbReference>
<dbReference type="FunFam" id="3.40.50.2300:FF:000018">
    <property type="entry name" value="DNA-binding transcriptional regulator NtrC"/>
    <property type="match status" value="1"/>
</dbReference>
<dbReference type="CDD" id="cd06170">
    <property type="entry name" value="LuxR_C_like"/>
    <property type="match status" value="1"/>
</dbReference>
<dbReference type="AlphaFoldDB" id="A0A6P2D200"/>
<evidence type="ECO:0000259" key="8">
    <source>
        <dbReference type="PROSITE" id="PS50110"/>
    </source>
</evidence>
<evidence type="ECO:0000256" key="5">
    <source>
        <dbReference type="ARBA" id="ARBA00023163"/>
    </source>
</evidence>
<dbReference type="GO" id="GO:0003677">
    <property type="term" value="F:DNA binding"/>
    <property type="evidence" value="ECO:0007669"/>
    <property type="project" value="UniProtKB-KW"/>
</dbReference>
<evidence type="ECO:0000313" key="9">
    <source>
        <dbReference type="EMBL" id="VTR94425.1"/>
    </source>
</evidence>
<dbReference type="RefSeq" id="WP_162668962.1">
    <property type="nucleotide sequence ID" value="NZ_LR593886.1"/>
</dbReference>
<dbReference type="KEGG" id="gms:SOIL9_32890"/>
<feature type="domain" description="Response regulatory" evidence="8">
    <location>
        <begin position="5"/>
        <end position="119"/>
    </location>
</feature>
<dbReference type="PANTHER" id="PTHR44688:SF16">
    <property type="entry name" value="DNA-BINDING TRANSCRIPTIONAL ACTIVATOR DEVR_DOSR"/>
    <property type="match status" value="1"/>
</dbReference>
<dbReference type="SUPFAM" id="SSF52172">
    <property type="entry name" value="CheY-like"/>
    <property type="match status" value="1"/>
</dbReference>
<dbReference type="SMART" id="SM00421">
    <property type="entry name" value="HTH_LUXR"/>
    <property type="match status" value="1"/>
</dbReference>
<proteinExistence type="predicted"/>
<dbReference type="Pfam" id="PF00196">
    <property type="entry name" value="GerE"/>
    <property type="match status" value="1"/>
</dbReference>
<dbReference type="CDD" id="cd17537">
    <property type="entry name" value="REC_FixJ"/>
    <property type="match status" value="1"/>
</dbReference>
<dbReference type="InterPro" id="IPR001789">
    <property type="entry name" value="Sig_transdc_resp-reg_receiver"/>
</dbReference>
<evidence type="ECO:0000256" key="1">
    <source>
        <dbReference type="ARBA" id="ARBA00022553"/>
    </source>
</evidence>
<dbReference type="GO" id="GO:0000160">
    <property type="term" value="P:phosphorelay signal transduction system"/>
    <property type="evidence" value="ECO:0007669"/>
    <property type="project" value="UniProtKB-KW"/>
</dbReference>
<evidence type="ECO:0000256" key="2">
    <source>
        <dbReference type="ARBA" id="ARBA00023012"/>
    </source>
</evidence>
<feature type="modified residue" description="4-aspartylphosphate" evidence="6">
    <location>
        <position position="54"/>
    </location>
</feature>
<sequence>MSVPTVFVVDDDPNVRKSLSWLLGSVNLPVQTFESGEQFLREVGPERPGCVVLDLRMPGLSGLAVLERLAAREPGLPAVLVTAYGNVPTAARAMRAGAVHVLEKPYNDQELLDTVQEALTRDTGRRAEHAQRAAARARLAVLTPREREVLDLVAVGKANKVIARELQVSEKNIEFHRANVMRKLQATSLAELIRLVLTLESPSRQ</sequence>
<keyword evidence="10" id="KW-1185">Reference proteome</keyword>
<evidence type="ECO:0000313" key="10">
    <source>
        <dbReference type="Proteomes" id="UP000464178"/>
    </source>
</evidence>
<dbReference type="SMART" id="SM00448">
    <property type="entry name" value="REC"/>
    <property type="match status" value="1"/>
</dbReference>
<dbReference type="Gene3D" id="1.10.10.10">
    <property type="entry name" value="Winged helix-like DNA-binding domain superfamily/Winged helix DNA-binding domain"/>
    <property type="match status" value="1"/>
</dbReference>
<name>A0A6P2D200_9BACT</name>
<gene>
    <name evidence="9" type="ORF">SOIL9_32890</name>
</gene>
<dbReference type="GO" id="GO:0006355">
    <property type="term" value="P:regulation of DNA-templated transcription"/>
    <property type="evidence" value="ECO:0007669"/>
    <property type="project" value="InterPro"/>
</dbReference>
<keyword evidence="4" id="KW-0238">DNA-binding</keyword>
<organism evidence="9 10">
    <name type="scientific">Gemmata massiliana</name>
    <dbReference type="NCBI Taxonomy" id="1210884"/>
    <lineage>
        <taxon>Bacteria</taxon>
        <taxon>Pseudomonadati</taxon>
        <taxon>Planctomycetota</taxon>
        <taxon>Planctomycetia</taxon>
        <taxon>Gemmatales</taxon>
        <taxon>Gemmataceae</taxon>
        <taxon>Gemmata</taxon>
    </lineage>
</organism>
<dbReference type="Gene3D" id="3.40.50.2300">
    <property type="match status" value="1"/>
</dbReference>
<dbReference type="InterPro" id="IPR016032">
    <property type="entry name" value="Sig_transdc_resp-reg_C-effctor"/>
</dbReference>
<dbReference type="Pfam" id="PF00072">
    <property type="entry name" value="Response_reg"/>
    <property type="match status" value="1"/>
</dbReference>
<dbReference type="InterPro" id="IPR011006">
    <property type="entry name" value="CheY-like_superfamily"/>
</dbReference>
<evidence type="ECO:0000256" key="6">
    <source>
        <dbReference type="PROSITE-ProRule" id="PRU00169"/>
    </source>
</evidence>
<protein>
    <submittedName>
        <fullName evidence="9">Uncharacterized protein</fullName>
    </submittedName>
</protein>
<reference evidence="9 10" key="1">
    <citation type="submission" date="2019-05" db="EMBL/GenBank/DDBJ databases">
        <authorList>
            <consortium name="Science for Life Laboratories"/>
        </authorList>
    </citation>
    <scope>NUCLEOTIDE SEQUENCE [LARGE SCALE GENOMIC DNA]</scope>
    <source>
        <strain evidence="9">Soil9</strain>
    </source>
</reference>
<dbReference type="PROSITE" id="PS50043">
    <property type="entry name" value="HTH_LUXR_2"/>
    <property type="match status" value="1"/>
</dbReference>
<dbReference type="SUPFAM" id="SSF46894">
    <property type="entry name" value="C-terminal effector domain of the bipartite response regulators"/>
    <property type="match status" value="1"/>
</dbReference>
<keyword evidence="2" id="KW-0902">Two-component regulatory system</keyword>
<keyword evidence="1 6" id="KW-0597">Phosphoprotein</keyword>
<dbReference type="InterPro" id="IPR000792">
    <property type="entry name" value="Tscrpt_reg_LuxR_C"/>
</dbReference>
<dbReference type="EMBL" id="LR593886">
    <property type="protein sequence ID" value="VTR94425.1"/>
    <property type="molecule type" value="Genomic_DNA"/>
</dbReference>
<keyword evidence="5" id="KW-0804">Transcription</keyword>
<feature type="domain" description="HTH luxR-type" evidence="7">
    <location>
        <begin position="135"/>
        <end position="200"/>
    </location>
</feature>
<dbReference type="Proteomes" id="UP000464178">
    <property type="component" value="Chromosome"/>
</dbReference>
<keyword evidence="3" id="KW-0805">Transcription regulation</keyword>
<dbReference type="InterPro" id="IPR036388">
    <property type="entry name" value="WH-like_DNA-bd_sf"/>
</dbReference>
<dbReference type="PRINTS" id="PR00038">
    <property type="entry name" value="HTHLUXR"/>
</dbReference>
<evidence type="ECO:0000256" key="3">
    <source>
        <dbReference type="ARBA" id="ARBA00023015"/>
    </source>
</evidence>
<accession>A0A6P2D200</accession>
<dbReference type="PROSITE" id="PS00622">
    <property type="entry name" value="HTH_LUXR_1"/>
    <property type="match status" value="1"/>
</dbReference>
<evidence type="ECO:0000256" key="4">
    <source>
        <dbReference type="ARBA" id="ARBA00023125"/>
    </source>
</evidence>
<dbReference type="PROSITE" id="PS50110">
    <property type="entry name" value="RESPONSE_REGULATORY"/>
    <property type="match status" value="1"/>
</dbReference>
<evidence type="ECO:0000259" key="7">
    <source>
        <dbReference type="PROSITE" id="PS50043"/>
    </source>
</evidence>